<reference evidence="3" key="1">
    <citation type="journal article" date="2018" name="Front. Microbiol.">
        <title>Genome-Based Analysis Reveals the Taxonomy and Diversity of the Family Idiomarinaceae.</title>
        <authorList>
            <person name="Liu Y."/>
            <person name="Lai Q."/>
            <person name="Shao Z."/>
        </authorList>
    </citation>
    <scope>NUCLEOTIDE SEQUENCE [LARGE SCALE GENOMIC DNA]</scope>
    <source>
        <strain evidence="3">c121</strain>
    </source>
</reference>
<accession>A0A432Z8G8</accession>
<dbReference type="Pfam" id="PF00903">
    <property type="entry name" value="Glyoxalase"/>
    <property type="match status" value="1"/>
</dbReference>
<feature type="domain" description="VOC" evidence="1">
    <location>
        <begin position="6"/>
        <end position="116"/>
    </location>
</feature>
<name>A0A432Z8G8_9GAMM</name>
<organism evidence="2 3">
    <name type="scientific">Pseudidiomarina sediminum</name>
    <dbReference type="NCBI Taxonomy" id="431675"/>
    <lineage>
        <taxon>Bacteria</taxon>
        <taxon>Pseudomonadati</taxon>
        <taxon>Pseudomonadota</taxon>
        <taxon>Gammaproteobacteria</taxon>
        <taxon>Alteromonadales</taxon>
        <taxon>Idiomarinaceae</taxon>
        <taxon>Pseudidiomarina</taxon>
    </lineage>
</organism>
<dbReference type="InterPro" id="IPR052164">
    <property type="entry name" value="Anthracycline_SecMetBiosynth"/>
</dbReference>
<dbReference type="SUPFAM" id="SSF54593">
    <property type="entry name" value="Glyoxalase/Bleomycin resistance protein/Dihydroxybiphenyl dioxygenase"/>
    <property type="match status" value="1"/>
</dbReference>
<evidence type="ECO:0000313" key="3">
    <source>
        <dbReference type="Proteomes" id="UP000287022"/>
    </source>
</evidence>
<dbReference type="PROSITE" id="PS51819">
    <property type="entry name" value="VOC"/>
    <property type="match status" value="1"/>
</dbReference>
<dbReference type="EMBL" id="PIQE01000001">
    <property type="protein sequence ID" value="RUO74174.1"/>
    <property type="molecule type" value="Genomic_DNA"/>
</dbReference>
<proteinExistence type="predicted"/>
<dbReference type="PANTHER" id="PTHR33993">
    <property type="entry name" value="GLYOXALASE-RELATED"/>
    <property type="match status" value="1"/>
</dbReference>
<evidence type="ECO:0000313" key="2">
    <source>
        <dbReference type="EMBL" id="RUO74174.1"/>
    </source>
</evidence>
<dbReference type="InterPro" id="IPR037523">
    <property type="entry name" value="VOC_core"/>
</dbReference>
<dbReference type="STRING" id="1122124.GCA_000423165_00974"/>
<evidence type="ECO:0000259" key="1">
    <source>
        <dbReference type="PROSITE" id="PS51819"/>
    </source>
</evidence>
<dbReference type="CDD" id="cd07247">
    <property type="entry name" value="SgaA_N_like"/>
    <property type="match status" value="1"/>
</dbReference>
<sequence length="123" mass="13695">MPNHEKLNYVEFSAYDLAATKAFFTAVFDWQFVDYGEDYTAFANQGLDGGFYRGEQCSQTATGGALLVFYSADIDATYHKIEAHGGKITQPIFEFPGGCRFHFLEPSGNEFAVWSEARAAHAQ</sequence>
<dbReference type="InterPro" id="IPR029068">
    <property type="entry name" value="Glyas_Bleomycin-R_OHBP_Dase"/>
</dbReference>
<protein>
    <submittedName>
        <fullName evidence="2">VOC family protein</fullName>
    </submittedName>
</protein>
<dbReference type="RefSeq" id="WP_084616846.1">
    <property type="nucleotide sequence ID" value="NZ_JAHVIQ010000001.1"/>
</dbReference>
<comment type="caution">
    <text evidence="2">The sequence shown here is derived from an EMBL/GenBank/DDBJ whole genome shotgun (WGS) entry which is preliminary data.</text>
</comment>
<dbReference type="Gene3D" id="3.10.180.10">
    <property type="entry name" value="2,3-Dihydroxybiphenyl 1,2-Dioxygenase, domain 1"/>
    <property type="match status" value="1"/>
</dbReference>
<dbReference type="Proteomes" id="UP000287022">
    <property type="component" value="Unassembled WGS sequence"/>
</dbReference>
<dbReference type="PANTHER" id="PTHR33993:SF1">
    <property type="entry name" value="GLYOXALASE FAMILY PROTEIN"/>
    <property type="match status" value="1"/>
</dbReference>
<dbReference type="AlphaFoldDB" id="A0A432Z8G8"/>
<gene>
    <name evidence="2" type="ORF">CWI80_02125</name>
</gene>
<keyword evidence="3" id="KW-1185">Reference proteome</keyword>
<dbReference type="InterPro" id="IPR004360">
    <property type="entry name" value="Glyas_Fos-R_dOase_dom"/>
</dbReference>